<protein>
    <submittedName>
        <fullName evidence="1">Uncharacterized protein</fullName>
    </submittedName>
</protein>
<sequence length="99" mass="11651">MEAQIGIYFISYSPDKSLKRKEERRKKQTDNSIIMLIKLTYILDLQAGLKEMDSKQFLNIIKDHVEKKAFYGIDEFINKNMLVGRLGRYIVGFNQFNVV</sequence>
<organism evidence="1">
    <name type="scientific">Cacopsylla melanoneura</name>
    <dbReference type="NCBI Taxonomy" id="428564"/>
    <lineage>
        <taxon>Eukaryota</taxon>
        <taxon>Metazoa</taxon>
        <taxon>Ecdysozoa</taxon>
        <taxon>Arthropoda</taxon>
        <taxon>Hexapoda</taxon>
        <taxon>Insecta</taxon>
        <taxon>Pterygota</taxon>
        <taxon>Neoptera</taxon>
        <taxon>Paraneoptera</taxon>
        <taxon>Hemiptera</taxon>
        <taxon>Sternorrhyncha</taxon>
        <taxon>Psylloidea</taxon>
        <taxon>Psyllidae</taxon>
        <taxon>Psyllinae</taxon>
        <taxon>Cacopsylla</taxon>
    </lineage>
</organism>
<dbReference type="EMBL" id="HBUF01387568">
    <property type="protein sequence ID" value="CAG6732680.1"/>
    <property type="molecule type" value="Transcribed_RNA"/>
</dbReference>
<reference evidence="1" key="1">
    <citation type="submission" date="2021-05" db="EMBL/GenBank/DDBJ databases">
        <authorList>
            <person name="Alioto T."/>
            <person name="Alioto T."/>
            <person name="Gomez Garrido J."/>
        </authorList>
    </citation>
    <scope>NUCLEOTIDE SEQUENCE</scope>
</reference>
<proteinExistence type="predicted"/>
<accession>A0A8D8YPH0</accession>
<name>A0A8D8YPH0_9HEMI</name>
<dbReference type="AlphaFoldDB" id="A0A8D8YPH0"/>
<evidence type="ECO:0000313" key="1">
    <source>
        <dbReference type="EMBL" id="CAG6732680.1"/>
    </source>
</evidence>